<dbReference type="InterPro" id="IPR000683">
    <property type="entry name" value="Gfo/Idh/MocA-like_OxRdtase_N"/>
</dbReference>
<dbReference type="PANTHER" id="PTHR43818">
    <property type="entry name" value="BCDNA.GH03377"/>
    <property type="match status" value="1"/>
</dbReference>
<dbReference type="PANTHER" id="PTHR43818:SF11">
    <property type="entry name" value="BCDNA.GH03377"/>
    <property type="match status" value="1"/>
</dbReference>
<protein>
    <submittedName>
        <fullName evidence="4">Gfo/Idh/MocA family oxidoreductase</fullName>
    </submittedName>
</protein>
<dbReference type="InterPro" id="IPR050463">
    <property type="entry name" value="Gfo/Idh/MocA_oxidrdct_glycsds"/>
</dbReference>
<sequence>MRKMKVGLIGCGVISETYLKVCTESLDILEIAACADLVPELAKQRAEQFQIPKVYTVEEMLSDPEIEIILNLTVPKAHAELNLRALEAGKHVYTEKPFALTQEDAEKVLAVAESKGLRVGCAPDTFLGGGIQSCIKLIDDGWIGTPFGGSGLILTGNASDRTHRSPENFLSLGGDPLFDVGVYYITAFVAMLGPVRKVSGSASQLRTELKLLNPKSPRYGDTVPVAAPMNTSAVLNFECGAIATLTAAKEGFGYTPRMEIYGTDGILYVPDPNGFGGPIQVKQRSGEILTFPLSHGITEQSRGIGLADMAYAIQSGRAHRASGSLATHVLNVMFGIFESSNTEQHVPIKNKCDRPVPLPLGLRFNQLDE</sequence>
<evidence type="ECO:0000259" key="2">
    <source>
        <dbReference type="Pfam" id="PF01408"/>
    </source>
</evidence>
<evidence type="ECO:0000256" key="1">
    <source>
        <dbReference type="ARBA" id="ARBA00023002"/>
    </source>
</evidence>
<gene>
    <name evidence="4" type="ORF">NV381_23735</name>
</gene>
<keyword evidence="1" id="KW-0560">Oxidoreductase</keyword>
<evidence type="ECO:0000259" key="3">
    <source>
        <dbReference type="Pfam" id="PF22725"/>
    </source>
</evidence>
<dbReference type="InterPro" id="IPR055170">
    <property type="entry name" value="GFO_IDH_MocA-like_dom"/>
</dbReference>
<dbReference type="InterPro" id="IPR036291">
    <property type="entry name" value="NAD(P)-bd_dom_sf"/>
</dbReference>
<feature type="domain" description="Gfo/Idh/MocA-like oxidoreductase N-terminal" evidence="2">
    <location>
        <begin position="4"/>
        <end position="120"/>
    </location>
</feature>
<comment type="caution">
    <text evidence="4">The sequence shown here is derived from an EMBL/GenBank/DDBJ whole genome shotgun (WGS) entry which is preliminary data.</text>
</comment>
<dbReference type="Proteomes" id="UP001300012">
    <property type="component" value="Unassembled WGS sequence"/>
</dbReference>
<reference evidence="4 5" key="1">
    <citation type="submission" date="2022-08" db="EMBL/GenBank/DDBJ databases">
        <title>Paenibacillus endoradicis sp. nov., Paenibacillus radicibacter sp. nov and Paenibacillus pararadicis sp. nov., three cold-adapted plant growth-promoting bacteria isolated from root of Larix gmelinii in Great Khingan.</title>
        <authorList>
            <person name="Xue H."/>
        </authorList>
    </citation>
    <scope>NUCLEOTIDE SEQUENCE [LARGE SCALE GENOMIC DNA]</scope>
    <source>
        <strain evidence="4 5">N5-1-1-5</strain>
    </source>
</reference>
<dbReference type="Pfam" id="PF01408">
    <property type="entry name" value="GFO_IDH_MocA"/>
    <property type="match status" value="1"/>
</dbReference>
<dbReference type="RefSeq" id="WP_258215769.1">
    <property type="nucleotide sequence ID" value="NZ_JANQBD010000018.1"/>
</dbReference>
<evidence type="ECO:0000313" key="5">
    <source>
        <dbReference type="Proteomes" id="UP001300012"/>
    </source>
</evidence>
<dbReference type="Pfam" id="PF22725">
    <property type="entry name" value="GFO_IDH_MocA_C3"/>
    <property type="match status" value="1"/>
</dbReference>
<dbReference type="SUPFAM" id="SSF51735">
    <property type="entry name" value="NAD(P)-binding Rossmann-fold domains"/>
    <property type="match status" value="1"/>
</dbReference>
<keyword evidence="5" id="KW-1185">Reference proteome</keyword>
<dbReference type="Gene3D" id="3.40.50.720">
    <property type="entry name" value="NAD(P)-binding Rossmann-like Domain"/>
    <property type="match status" value="1"/>
</dbReference>
<accession>A0ABT1YLZ3</accession>
<name>A0ABT1YLZ3_9BACL</name>
<dbReference type="Gene3D" id="3.30.360.10">
    <property type="entry name" value="Dihydrodipicolinate Reductase, domain 2"/>
    <property type="match status" value="1"/>
</dbReference>
<proteinExistence type="predicted"/>
<evidence type="ECO:0000313" key="4">
    <source>
        <dbReference type="EMBL" id="MCR8634207.1"/>
    </source>
</evidence>
<dbReference type="EMBL" id="JANQBD010000018">
    <property type="protein sequence ID" value="MCR8634207.1"/>
    <property type="molecule type" value="Genomic_DNA"/>
</dbReference>
<dbReference type="SUPFAM" id="SSF55347">
    <property type="entry name" value="Glyceraldehyde-3-phosphate dehydrogenase-like, C-terminal domain"/>
    <property type="match status" value="1"/>
</dbReference>
<feature type="domain" description="GFO/IDH/MocA-like oxidoreductase" evidence="3">
    <location>
        <begin position="135"/>
        <end position="267"/>
    </location>
</feature>
<organism evidence="4 5">
    <name type="scientific">Paenibacillus radicis</name>
    <name type="common">ex Xue et al. 2023</name>
    <dbReference type="NCBI Taxonomy" id="2972489"/>
    <lineage>
        <taxon>Bacteria</taxon>
        <taxon>Bacillati</taxon>
        <taxon>Bacillota</taxon>
        <taxon>Bacilli</taxon>
        <taxon>Bacillales</taxon>
        <taxon>Paenibacillaceae</taxon>
        <taxon>Paenibacillus</taxon>
    </lineage>
</organism>